<protein>
    <submittedName>
        <fullName evidence="1">Uncharacterized protein</fullName>
    </submittedName>
</protein>
<name>A0A6M3LZ89_9ZZZZ</name>
<proteinExistence type="predicted"/>
<dbReference type="EMBL" id="MT143549">
    <property type="protein sequence ID" value="QJA98055.1"/>
    <property type="molecule type" value="Genomic_DNA"/>
</dbReference>
<reference evidence="1" key="1">
    <citation type="submission" date="2020-03" db="EMBL/GenBank/DDBJ databases">
        <title>The deep terrestrial virosphere.</title>
        <authorList>
            <person name="Holmfeldt K."/>
            <person name="Nilsson E."/>
            <person name="Simone D."/>
            <person name="Lopez-Fernandez M."/>
            <person name="Wu X."/>
            <person name="de Brujin I."/>
            <person name="Lundin D."/>
            <person name="Andersson A."/>
            <person name="Bertilsson S."/>
            <person name="Dopson M."/>
        </authorList>
    </citation>
    <scope>NUCLEOTIDE SEQUENCE</scope>
    <source>
        <strain evidence="1">MM415B05737</strain>
    </source>
</reference>
<accession>A0A6M3LZ89</accession>
<organism evidence="1">
    <name type="scientific">viral metagenome</name>
    <dbReference type="NCBI Taxonomy" id="1070528"/>
    <lineage>
        <taxon>unclassified sequences</taxon>
        <taxon>metagenomes</taxon>
        <taxon>organismal metagenomes</taxon>
    </lineage>
</organism>
<dbReference type="AlphaFoldDB" id="A0A6M3LZ89"/>
<evidence type="ECO:0000313" key="1">
    <source>
        <dbReference type="EMBL" id="QJA98055.1"/>
    </source>
</evidence>
<gene>
    <name evidence="1" type="ORF">MM415B05737_0001</name>
</gene>
<sequence length="75" mass="8514">MSELSEMLDQWTPEIIKQVENVVIISVPDNIMDCATVLDIPKIVIRLLQLGYDPIDMHLPGGCILAKIFPFYEVK</sequence>